<keyword evidence="3" id="KW-1185">Reference proteome</keyword>
<feature type="domain" description="NADPH-dependent FMN reductase-like" evidence="1">
    <location>
        <begin position="41"/>
        <end position="180"/>
    </location>
</feature>
<evidence type="ECO:0000313" key="3">
    <source>
        <dbReference type="Proteomes" id="UP001157974"/>
    </source>
</evidence>
<gene>
    <name evidence="2" type="ORF">NDN08_007166</name>
</gene>
<name>A0AAV8UIF8_9RHOD</name>
<accession>A0AAV8UIF8</accession>
<proteinExistence type="predicted"/>
<dbReference type="Gene3D" id="3.40.50.360">
    <property type="match status" value="1"/>
</dbReference>
<dbReference type="SUPFAM" id="SSF52218">
    <property type="entry name" value="Flavoproteins"/>
    <property type="match status" value="1"/>
</dbReference>
<dbReference type="Pfam" id="PF03358">
    <property type="entry name" value="FMN_red"/>
    <property type="match status" value="1"/>
</dbReference>
<sequence>MATGFIPGVDVLAGSRVRPGGQCNLRKRWVVVNMTAAGKLKVLGISGSIRIASANSGLLRAAKELAPSDVEFEIADISRLPMFNLDLVDPDQPPEVVEFKEKVKSCDAIFFATPEYNFSMTPVLKNAIDWCSNNPNVLNEKPCTMGSCGGGGGGALGQLALRNALVFPNVHALNKPHLLIKLFDGSVQWDKETGDITDEKWRGRIQAQVVAFAVWARRINP</sequence>
<dbReference type="Proteomes" id="UP001157974">
    <property type="component" value="Unassembled WGS sequence"/>
</dbReference>
<dbReference type="GO" id="GO:0016491">
    <property type="term" value="F:oxidoreductase activity"/>
    <property type="evidence" value="ECO:0007669"/>
    <property type="project" value="InterPro"/>
</dbReference>
<dbReference type="EMBL" id="JAMWBK010000011">
    <property type="protein sequence ID" value="KAJ8901318.1"/>
    <property type="molecule type" value="Genomic_DNA"/>
</dbReference>
<dbReference type="InterPro" id="IPR050712">
    <property type="entry name" value="NAD(P)H-dep_reductase"/>
</dbReference>
<protein>
    <recommendedName>
        <fullName evidence="1">NADPH-dependent FMN reductase-like domain-containing protein</fullName>
    </recommendedName>
</protein>
<reference evidence="2 3" key="1">
    <citation type="journal article" date="2023" name="Nat. Commun.">
        <title>Origin of minicircular mitochondrial genomes in red algae.</title>
        <authorList>
            <person name="Lee Y."/>
            <person name="Cho C.H."/>
            <person name="Lee Y.M."/>
            <person name="Park S.I."/>
            <person name="Yang J.H."/>
            <person name="West J.A."/>
            <person name="Bhattacharya D."/>
            <person name="Yoon H.S."/>
        </authorList>
    </citation>
    <scope>NUCLEOTIDE SEQUENCE [LARGE SCALE GENOMIC DNA]</scope>
    <source>
        <strain evidence="2 3">CCMP1338</strain>
        <tissue evidence="2">Whole cell</tissue>
    </source>
</reference>
<evidence type="ECO:0000259" key="1">
    <source>
        <dbReference type="Pfam" id="PF03358"/>
    </source>
</evidence>
<comment type="caution">
    <text evidence="2">The sequence shown here is derived from an EMBL/GenBank/DDBJ whole genome shotgun (WGS) entry which is preliminary data.</text>
</comment>
<organism evidence="2 3">
    <name type="scientific">Rhodosorus marinus</name>
    <dbReference type="NCBI Taxonomy" id="101924"/>
    <lineage>
        <taxon>Eukaryota</taxon>
        <taxon>Rhodophyta</taxon>
        <taxon>Stylonematophyceae</taxon>
        <taxon>Stylonematales</taxon>
        <taxon>Stylonemataceae</taxon>
        <taxon>Rhodosorus</taxon>
    </lineage>
</organism>
<evidence type="ECO:0000313" key="2">
    <source>
        <dbReference type="EMBL" id="KAJ8901318.1"/>
    </source>
</evidence>
<dbReference type="InterPro" id="IPR005025">
    <property type="entry name" value="FMN_Rdtase-like_dom"/>
</dbReference>
<dbReference type="AlphaFoldDB" id="A0AAV8UIF8"/>
<dbReference type="GO" id="GO:0010181">
    <property type="term" value="F:FMN binding"/>
    <property type="evidence" value="ECO:0007669"/>
    <property type="project" value="TreeGrafter"/>
</dbReference>
<dbReference type="InterPro" id="IPR029039">
    <property type="entry name" value="Flavoprotein-like_sf"/>
</dbReference>
<dbReference type="PANTHER" id="PTHR30543">
    <property type="entry name" value="CHROMATE REDUCTASE"/>
    <property type="match status" value="1"/>
</dbReference>
<dbReference type="GO" id="GO:0005829">
    <property type="term" value="C:cytosol"/>
    <property type="evidence" value="ECO:0007669"/>
    <property type="project" value="TreeGrafter"/>
</dbReference>
<dbReference type="PANTHER" id="PTHR30543:SF21">
    <property type="entry name" value="NAD(P)H-DEPENDENT FMN REDUCTASE LOT6"/>
    <property type="match status" value="1"/>
</dbReference>